<accession>A0A6P1TJE3</accession>
<dbReference type="Proteomes" id="UP000464314">
    <property type="component" value="Chromosome"/>
</dbReference>
<dbReference type="CDD" id="cd00060">
    <property type="entry name" value="FHA"/>
    <property type="match status" value="1"/>
</dbReference>
<dbReference type="InterPro" id="IPR050923">
    <property type="entry name" value="Cell_Proc_Reg/RNA_Proc"/>
</dbReference>
<dbReference type="PROSITE" id="PS50006">
    <property type="entry name" value="FHA_DOMAIN"/>
    <property type="match status" value="1"/>
</dbReference>
<evidence type="ECO:0000313" key="3">
    <source>
        <dbReference type="Proteomes" id="UP000464314"/>
    </source>
</evidence>
<dbReference type="Pfam" id="PF00498">
    <property type="entry name" value="FHA"/>
    <property type="match status" value="1"/>
</dbReference>
<dbReference type="SMART" id="SM00240">
    <property type="entry name" value="FHA"/>
    <property type="match status" value="1"/>
</dbReference>
<evidence type="ECO:0000259" key="1">
    <source>
        <dbReference type="PROSITE" id="PS50006"/>
    </source>
</evidence>
<proteinExistence type="predicted"/>
<dbReference type="SUPFAM" id="SSF49879">
    <property type="entry name" value="SMAD/FHA domain"/>
    <property type="match status" value="1"/>
</dbReference>
<dbReference type="Gene3D" id="2.60.200.20">
    <property type="match status" value="1"/>
</dbReference>
<dbReference type="InterPro" id="IPR008984">
    <property type="entry name" value="SMAD_FHA_dom_sf"/>
</dbReference>
<protein>
    <submittedName>
        <fullName evidence="2">FHA domain-containing protein</fullName>
    </submittedName>
</protein>
<dbReference type="EMBL" id="CP048000">
    <property type="protein sequence ID" value="QHQ60239.1"/>
    <property type="molecule type" value="Genomic_DNA"/>
</dbReference>
<keyword evidence="3" id="KW-1185">Reference proteome</keyword>
<feature type="domain" description="FHA" evidence="1">
    <location>
        <begin position="52"/>
        <end position="102"/>
    </location>
</feature>
<dbReference type="RefSeq" id="WP_161837075.1">
    <property type="nucleotide sequence ID" value="NZ_CP048000.1"/>
</dbReference>
<evidence type="ECO:0000313" key="2">
    <source>
        <dbReference type="EMBL" id="QHQ60239.1"/>
    </source>
</evidence>
<organism evidence="2 3">
    <name type="scientific">Anaerocolumna sedimenticola</name>
    <dbReference type="NCBI Taxonomy" id="2696063"/>
    <lineage>
        <taxon>Bacteria</taxon>
        <taxon>Bacillati</taxon>
        <taxon>Bacillota</taxon>
        <taxon>Clostridia</taxon>
        <taxon>Lachnospirales</taxon>
        <taxon>Lachnospiraceae</taxon>
        <taxon>Anaerocolumna</taxon>
    </lineage>
</organism>
<dbReference type="KEGG" id="anr:Ana3638_05145"/>
<reference evidence="2 3" key="1">
    <citation type="submission" date="2020-01" db="EMBL/GenBank/DDBJ databases">
        <title>Genome analysis of Anaerocolumna sp. CBA3638.</title>
        <authorList>
            <person name="Kim J."/>
            <person name="Roh S.W."/>
        </authorList>
    </citation>
    <scope>NUCLEOTIDE SEQUENCE [LARGE SCALE GENOMIC DNA]</scope>
    <source>
        <strain evidence="2 3">CBA3638</strain>
    </source>
</reference>
<dbReference type="InterPro" id="IPR000253">
    <property type="entry name" value="FHA_dom"/>
</dbReference>
<sequence length="131" mass="15028">MKYDKTQVLWREKDDPEQNKTVILSKIVPNITYFLISVESDNKKIKVDHFPFVIGKQTKGSDLVAESTSVSRRHARITKEGESIFLTDLNSTNGSYLNGIKLTENKPYLLADKDEIMLSQTKYVWSVNSEK</sequence>
<name>A0A6P1TJE3_9FIRM</name>
<gene>
    <name evidence="2" type="ORF">Ana3638_05145</name>
</gene>
<dbReference type="PANTHER" id="PTHR23308">
    <property type="entry name" value="NUCLEAR INHIBITOR OF PROTEIN PHOSPHATASE-1"/>
    <property type="match status" value="1"/>
</dbReference>
<dbReference type="AlphaFoldDB" id="A0A6P1TJE3"/>